<name>A0ABW8JK23_9GAMM</name>
<keyword evidence="3" id="KW-1185">Reference proteome</keyword>
<evidence type="ECO:0000313" key="2">
    <source>
        <dbReference type="EMBL" id="MFK2900596.1"/>
    </source>
</evidence>
<dbReference type="PIRSF" id="PIRSF016184">
    <property type="entry name" value="PhzC_PhzF"/>
    <property type="match status" value="1"/>
</dbReference>
<proteinExistence type="inferred from homology"/>
<reference evidence="2 3" key="1">
    <citation type="submission" date="2020-10" db="EMBL/GenBank/DDBJ databases">
        <title>Phylogeny of dyella-like bacteria.</title>
        <authorList>
            <person name="Fu J."/>
        </authorList>
    </citation>
    <scope>NUCLEOTIDE SEQUENCE [LARGE SCALE GENOMIC DNA]</scope>
    <source>
        <strain evidence="2 3">JP1</strain>
    </source>
</reference>
<sequence>MPSTRRFMQLDVFSHQPMQGNPLAVVIDGDGLDEVTMRAFARWTNLSETAFLLTPTEPGADYRVRIFTPRQELPFAGHPSVGSAYVAVEAGRVAAGKASLVQQCAAGLLPVRVDGYGPARTIHVQAPRAQVQRVEAALRDALGTTLHTGLDETQLRLVDNGPRWWVCRLPDATHVRALQPDLHAIAALCERHGAIGVSVFGRESAGATAMAVRAFCPADGIPEDPVTGSVNAGIMAFLVDSGDTTFGTHYRASQGREVERDGYVDVAHDPATGAVTIGGQCVVLIRGELEL</sequence>
<dbReference type="PANTHER" id="PTHR13774">
    <property type="entry name" value="PHENAZINE BIOSYNTHESIS PROTEIN"/>
    <property type="match status" value="1"/>
</dbReference>
<dbReference type="SUPFAM" id="SSF54506">
    <property type="entry name" value="Diaminopimelate epimerase-like"/>
    <property type="match status" value="1"/>
</dbReference>
<dbReference type="Pfam" id="PF02567">
    <property type="entry name" value="PhzC-PhzF"/>
    <property type="match status" value="1"/>
</dbReference>
<dbReference type="InterPro" id="IPR003719">
    <property type="entry name" value="Phenazine_PhzF-like"/>
</dbReference>
<dbReference type="RefSeq" id="WP_404547055.1">
    <property type="nucleotide sequence ID" value="NZ_JADIKJ010000009.1"/>
</dbReference>
<protein>
    <submittedName>
        <fullName evidence="2">PhzF family phenazine biosynthesis protein</fullName>
    </submittedName>
</protein>
<evidence type="ECO:0000256" key="1">
    <source>
        <dbReference type="ARBA" id="ARBA00008270"/>
    </source>
</evidence>
<dbReference type="Gene3D" id="3.10.310.10">
    <property type="entry name" value="Diaminopimelate Epimerase, Chain A, domain 1"/>
    <property type="match status" value="2"/>
</dbReference>
<organism evidence="2 3">
    <name type="scientific">Dyella jejuensis</name>
    <dbReference type="NCBI Taxonomy" id="1432009"/>
    <lineage>
        <taxon>Bacteria</taxon>
        <taxon>Pseudomonadati</taxon>
        <taxon>Pseudomonadota</taxon>
        <taxon>Gammaproteobacteria</taxon>
        <taxon>Lysobacterales</taxon>
        <taxon>Rhodanobacteraceae</taxon>
        <taxon>Dyella</taxon>
    </lineage>
</organism>
<dbReference type="PANTHER" id="PTHR13774:SF32">
    <property type="entry name" value="ANTISENSE-ENHANCING SEQUENCE 1"/>
    <property type="match status" value="1"/>
</dbReference>
<dbReference type="Proteomes" id="UP001620461">
    <property type="component" value="Unassembled WGS sequence"/>
</dbReference>
<comment type="similarity">
    <text evidence="1">Belongs to the PhzF family.</text>
</comment>
<comment type="caution">
    <text evidence="2">The sequence shown here is derived from an EMBL/GenBank/DDBJ whole genome shotgun (WGS) entry which is preliminary data.</text>
</comment>
<accession>A0ABW8JK23</accession>
<gene>
    <name evidence="2" type="ORF">ISP15_09635</name>
</gene>
<evidence type="ECO:0000313" key="3">
    <source>
        <dbReference type="Proteomes" id="UP001620461"/>
    </source>
</evidence>
<dbReference type="NCBIfam" id="TIGR00654">
    <property type="entry name" value="PhzF_family"/>
    <property type="match status" value="1"/>
</dbReference>
<dbReference type="EMBL" id="JADIKJ010000009">
    <property type="protein sequence ID" value="MFK2900596.1"/>
    <property type="molecule type" value="Genomic_DNA"/>
</dbReference>